<dbReference type="Proteomes" id="UP000269221">
    <property type="component" value="Unassembled WGS sequence"/>
</dbReference>
<dbReference type="EMBL" id="QRBI01000152">
    <property type="protein sequence ID" value="RMB98486.1"/>
    <property type="molecule type" value="Genomic_DNA"/>
</dbReference>
<comment type="caution">
    <text evidence="1">The sequence shown here is derived from an EMBL/GenBank/DDBJ whole genome shotgun (WGS) entry which is preliminary data.</text>
</comment>
<protein>
    <submittedName>
        <fullName evidence="1">Uncharacterized protein</fullName>
    </submittedName>
</protein>
<keyword evidence="2" id="KW-1185">Reference proteome</keyword>
<name>A0A3M0JU97_HIRRU</name>
<dbReference type="AlphaFoldDB" id="A0A3M0JU97"/>
<proteinExistence type="predicted"/>
<evidence type="ECO:0000313" key="1">
    <source>
        <dbReference type="EMBL" id="RMB98486.1"/>
    </source>
</evidence>
<reference evidence="1 2" key="1">
    <citation type="submission" date="2018-07" db="EMBL/GenBank/DDBJ databases">
        <title>A high quality draft genome assembly of the barn swallow (H. rustica rustica).</title>
        <authorList>
            <person name="Formenti G."/>
            <person name="Chiara M."/>
            <person name="Poveda L."/>
            <person name="Francoijs K.-J."/>
            <person name="Bonisoli-Alquati A."/>
            <person name="Canova L."/>
            <person name="Gianfranceschi L."/>
            <person name="Horner D.S."/>
            <person name="Saino N."/>
        </authorList>
    </citation>
    <scope>NUCLEOTIDE SEQUENCE [LARGE SCALE GENOMIC DNA]</scope>
    <source>
        <strain evidence="1">Chelidonia</strain>
        <tissue evidence="1">Blood</tissue>
    </source>
</reference>
<accession>A0A3M0JU97</accession>
<evidence type="ECO:0000313" key="2">
    <source>
        <dbReference type="Proteomes" id="UP000269221"/>
    </source>
</evidence>
<organism evidence="1 2">
    <name type="scientific">Hirundo rustica rustica</name>
    <dbReference type="NCBI Taxonomy" id="333673"/>
    <lineage>
        <taxon>Eukaryota</taxon>
        <taxon>Metazoa</taxon>
        <taxon>Chordata</taxon>
        <taxon>Craniata</taxon>
        <taxon>Vertebrata</taxon>
        <taxon>Euteleostomi</taxon>
        <taxon>Archelosauria</taxon>
        <taxon>Archosauria</taxon>
        <taxon>Dinosauria</taxon>
        <taxon>Saurischia</taxon>
        <taxon>Theropoda</taxon>
        <taxon>Coelurosauria</taxon>
        <taxon>Aves</taxon>
        <taxon>Neognathae</taxon>
        <taxon>Neoaves</taxon>
        <taxon>Telluraves</taxon>
        <taxon>Australaves</taxon>
        <taxon>Passeriformes</taxon>
        <taxon>Sylvioidea</taxon>
        <taxon>Hirundinidae</taxon>
        <taxon>Hirundo</taxon>
    </lineage>
</organism>
<sequence>MSRKEQTTMDILCVSTKGNFDFCSHEYSWRNWGRSFVADVVESQGYRISWSCSEVVEIAWNFGGQRIRNLAKTFRNFANMEAFNRELEYSGKLLFCSWSSRQQIQTGFQAFTWHQNLENLSGGFLFRLKIPPRFKAEFFQVWVVNVILNYSWREEASPREFCHVEALRNDEQDTLTPSPDRPTQPHRQQFSRFCAPGVHGFSLRTPKLSRISGREVNNPRISELGKASEISVIATRKAVTRDERFSQGRDFLRSSSS</sequence>
<gene>
    <name evidence="1" type="ORF">DUI87_24700</name>
</gene>